<proteinExistence type="inferred from homology"/>
<dbReference type="InterPro" id="IPR005119">
    <property type="entry name" value="LysR_subst-bd"/>
</dbReference>
<dbReference type="EMBL" id="AY466441">
    <property type="protein sequence ID" value="AAS00400.1"/>
    <property type="molecule type" value="Genomic_DNA"/>
</dbReference>
<dbReference type="InterPro" id="IPR000847">
    <property type="entry name" value="LysR_HTH_N"/>
</dbReference>
<sequence>MEACPTVCYPRIARAESQEPPLLNLNSLETFYWVAKLNSFHKAASKVHATQPAVSHRIAALEKDLGVTLFERTTRSVQLTPRGRALLEYAERFLRLHAEMLTTVTGSDSLVGTVRLGVAETIVHTWLTDFLESAHHRYPDLVIDISVDITPAMRHAVADGVLDMAFLLASPQQSDALIEKELCRYNLNFVASPDLRIGPGPLTAEALSRHPVITLPKGTYPYTLLRDWLAVPDNHPPRIFATWSMSTIIKMAVDCIGIAVIPTAAVEQEIEQGILEIKEAEIELQDFVFAVTYADGADLRIHDALTRLAKQVAR</sequence>
<keyword evidence="3" id="KW-0238">DNA-binding</keyword>
<dbReference type="GO" id="GO:0000976">
    <property type="term" value="F:transcription cis-regulatory region binding"/>
    <property type="evidence" value="ECO:0007669"/>
    <property type="project" value="TreeGrafter"/>
</dbReference>
<dbReference type="AlphaFoldDB" id="Q6JHQ7"/>
<evidence type="ECO:0000313" key="6">
    <source>
        <dbReference type="EMBL" id="AAS00400.1"/>
    </source>
</evidence>
<keyword evidence="2" id="KW-0805">Transcription regulation</keyword>
<evidence type="ECO:0000259" key="5">
    <source>
        <dbReference type="PROSITE" id="PS50931"/>
    </source>
</evidence>
<dbReference type="PROSITE" id="PS50931">
    <property type="entry name" value="HTH_LYSR"/>
    <property type="match status" value="1"/>
</dbReference>
<dbReference type="Pfam" id="PF00126">
    <property type="entry name" value="HTH_1"/>
    <property type="match status" value="1"/>
</dbReference>
<evidence type="ECO:0000256" key="2">
    <source>
        <dbReference type="ARBA" id="ARBA00023015"/>
    </source>
</evidence>
<protein>
    <submittedName>
        <fullName evidence="6">Transcriptional regulator, LysR-type</fullName>
    </submittedName>
</protein>
<reference evidence="6" key="1">
    <citation type="journal article" date="2004" name="DNA Seq.">
        <title>Analysis of a 108-kb region of the Saccharopolyspora spinosa genome covering the obscurin polyketide synthase locus.</title>
        <authorList>
            <person name="Zirkle R."/>
            <person name="Black T.A."/>
            <person name="Gorlach J."/>
            <person name="Ligon J.M."/>
            <person name="Molnar I."/>
        </authorList>
    </citation>
    <scope>NUCLEOTIDE SEQUENCE</scope>
    <source>
        <strain evidence="6">NRLL 18395</strain>
    </source>
</reference>
<dbReference type="Pfam" id="PF03466">
    <property type="entry name" value="LysR_substrate"/>
    <property type="match status" value="1"/>
</dbReference>
<dbReference type="PRINTS" id="PR00039">
    <property type="entry name" value="HTHLYSR"/>
</dbReference>
<evidence type="ECO:0000256" key="4">
    <source>
        <dbReference type="ARBA" id="ARBA00023163"/>
    </source>
</evidence>
<name>Q6JHQ7_SACSN</name>
<dbReference type="CDD" id="cd05466">
    <property type="entry name" value="PBP2_LTTR_substrate"/>
    <property type="match status" value="1"/>
</dbReference>
<keyword evidence="4" id="KW-0804">Transcription</keyword>
<dbReference type="Gene3D" id="3.40.190.10">
    <property type="entry name" value="Periplasmic binding protein-like II"/>
    <property type="match status" value="2"/>
</dbReference>
<evidence type="ECO:0000256" key="3">
    <source>
        <dbReference type="ARBA" id="ARBA00023125"/>
    </source>
</evidence>
<dbReference type="PANTHER" id="PTHR30126:SF77">
    <property type="entry name" value="TRANSCRIPTIONAL REGULATORY PROTEIN"/>
    <property type="match status" value="1"/>
</dbReference>
<dbReference type="Gene3D" id="1.10.10.10">
    <property type="entry name" value="Winged helix-like DNA-binding domain superfamily/Winged helix DNA-binding domain"/>
    <property type="match status" value="1"/>
</dbReference>
<dbReference type="FunFam" id="1.10.10.10:FF:000001">
    <property type="entry name" value="LysR family transcriptional regulator"/>
    <property type="match status" value="1"/>
</dbReference>
<dbReference type="SUPFAM" id="SSF46785">
    <property type="entry name" value="Winged helix' DNA-binding domain"/>
    <property type="match status" value="1"/>
</dbReference>
<comment type="similarity">
    <text evidence="1">Belongs to the LysR transcriptional regulatory family.</text>
</comment>
<dbReference type="GO" id="GO:0003700">
    <property type="term" value="F:DNA-binding transcription factor activity"/>
    <property type="evidence" value="ECO:0007669"/>
    <property type="project" value="InterPro"/>
</dbReference>
<dbReference type="SUPFAM" id="SSF53850">
    <property type="entry name" value="Periplasmic binding protein-like II"/>
    <property type="match status" value="1"/>
</dbReference>
<feature type="domain" description="HTH lysR-type" evidence="5">
    <location>
        <begin position="23"/>
        <end position="80"/>
    </location>
</feature>
<organism evidence="6">
    <name type="scientific">Saccharopolyspora spinosa</name>
    <dbReference type="NCBI Taxonomy" id="60894"/>
    <lineage>
        <taxon>Bacteria</taxon>
        <taxon>Bacillati</taxon>
        <taxon>Actinomycetota</taxon>
        <taxon>Actinomycetes</taxon>
        <taxon>Pseudonocardiales</taxon>
        <taxon>Pseudonocardiaceae</taxon>
        <taxon>Saccharopolyspora</taxon>
    </lineage>
</organism>
<accession>Q6JHQ7</accession>
<dbReference type="PANTHER" id="PTHR30126">
    <property type="entry name" value="HTH-TYPE TRANSCRIPTIONAL REGULATOR"/>
    <property type="match status" value="1"/>
</dbReference>
<evidence type="ECO:0000256" key="1">
    <source>
        <dbReference type="ARBA" id="ARBA00009437"/>
    </source>
</evidence>
<dbReference type="InterPro" id="IPR036390">
    <property type="entry name" value="WH_DNA-bd_sf"/>
</dbReference>
<dbReference type="InterPro" id="IPR036388">
    <property type="entry name" value="WH-like_DNA-bd_sf"/>
</dbReference>